<evidence type="ECO:0000256" key="9">
    <source>
        <dbReference type="SAM" id="SignalP"/>
    </source>
</evidence>
<dbReference type="PANTHER" id="PTHR14218">
    <property type="entry name" value="PROTEASE S8 TRIPEPTIDYL PEPTIDASE I CLN2"/>
    <property type="match status" value="1"/>
</dbReference>
<dbReference type="GO" id="GO:0006508">
    <property type="term" value="P:proteolysis"/>
    <property type="evidence" value="ECO:0007669"/>
    <property type="project" value="UniProtKB-KW"/>
</dbReference>
<keyword evidence="4" id="KW-0378">Hydrolase</keyword>
<protein>
    <recommendedName>
        <fullName evidence="10">Peptidase S53 domain-containing protein</fullName>
    </recommendedName>
</protein>
<evidence type="ECO:0000256" key="5">
    <source>
        <dbReference type="ARBA" id="ARBA00022825"/>
    </source>
</evidence>
<dbReference type="HOGENOM" id="CLU_013783_4_0_1"/>
<dbReference type="VEuPathDB" id="FungiDB:PLEOSDRAFT_1075585"/>
<dbReference type="STRING" id="1137138.A0A067P6M9"/>
<dbReference type="Proteomes" id="UP000027073">
    <property type="component" value="Unassembled WGS sequence"/>
</dbReference>
<dbReference type="CDD" id="cd11377">
    <property type="entry name" value="Pro-peptidase_S53"/>
    <property type="match status" value="1"/>
</dbReference>
<dbReference type="SUPFAM" id="SSF52743">
    <property type="entry name" value="Subtilisin-like"/>
    <property type="match status" value="1"/>
</dbReference>
<dbReference type="InterPro" id="IPR050819">
    <property type="entry name" value="Tripeptidyl-peptidase_I"/>
</dbReference>
<feature type="binding site" evidence="8">
    <location>
        <position position="591"/>
    </location>
    <ligand>
        <name>Ca(2+)</name>
        <dbReference type="ChEBI" id="CHEBI:29108"/>
    </ligand>
</feature>
<dbReference type="InterPro" id="IPR030400">
    <property type="entry name" value="Sedolisin_dom"/>
</dbReference>
<dbReference type="SMART" id="SM00944">
    <property type="entry name" value="Pro-kuma_activ"/>
    <property type="match status" value="1"/>
</dbReference>
<accession>A0A067P6M9</accession>
<evidence type="ECO:0000256" key="1">
    <source>
        <dbReference type="ARBA" id="ARBA00004239"/>
    </source>
</evidence>
<dbReference type="Pfam" id="PF09286">
    <property type="entry name" value="Pro-kuma_activ"/>
    <property type="match status" value="1"/>
</dbReference>
<evidence type="ECO:0000313" key="11">
    <source>
        <dbReference type="EMBL" id="KDQ31566.1"/>
    </source>
</evidence>
<evidence type="ECO:0000256" key="3">
    <source>
        <dbReference type="ARBA" id="ARBA00022723"/>
    </source>
</evidence>
<sequence length="612" mass="66914">MLLTHHWWFPLLALTASIVCISAHPSTVYYVRRPPQDLAFPLRIGLKQRNLEDLPGHLLAVSDPSSPTYGRHWPPERVVEAFSPSSHAVNSVKRWLVDSGIQESRIRLRTNKAWLDVHNATVREVEKLLRAEYQVLKRENGEETIGTISPYSLSSFLGCHSYQLPVDVGEHVDFIIPTVQHSLTVSNAPLQRRDDSRYKSNIRRQPQGSADFRRCHEAMTPDCLRALYNITYRPKTPAANNSFAVVNFHPNTYLQSDLDLFFENFSPSLVGSSPTFVSIDGGVGEAGWILQYAMSLAAPQKVTFLKVGGPFGAVSFNEWLDAVDGSYCTSDGGDDLNFDPQFPDPIPIPGAFNDHSCGNIRPPNVISVSRGDEEGRLTEFYSRRQCNEYAKLGLMGVTVIYGSGNTGTAGATRAVSPNGTLFNPAWPGSCPWITSVGGTQLRANSTVFDQNPEEVTSMDLTMGFFTSAGGGFSRRFPTPAYQNRAVQGYLKQLKRTDPGKFKRGYPDISVISNRYVSAESGALVNSSGVSGSSPVLGAMISLINDARLSKGKGPVGFINPALYSSGFTPAFRDIVVGTNTGCKGCTMPGWDPASGLGTPNFDSLLKKWLELP</sequence>
<comment type="cofactor">
    <cofactor evidence="8">
        <name>Ca(2+)</name>
        <dbReference type="ChEBI" id="CHEBI:29108"/>
    </cofactor>
    <text evidence="8">Binds 1 Ca(2+) ion per subunit.</text>
</comment>
<dbReference type="GO" id="GO:0046872">
    <property type="term" value="F:metal ion binding"/>
    <property type="evidence" value="ECO:0007669"/>
    <property type="project" value="UniProtKB-UniRule"/>
</dbReference>
<dbReference type="PANTHER" id="PTHR14218:SF19">
    <property type="entry name" value="SERINE PROTEASE AORO, PUTATIVE (AFU_ORTHOLOGUE AFUA_6G10250)-RELATED"/>
    <property type="match status" value="1"/>
</dbReference>
<dbReference type="EMBL" id="KL198006">
    <property type="protein sequence ID" value="KDQ31566.1"/>
    <property type="molecule type" value="Genomic_DNA"/>
</dbReference>
<evidence type="ECO:0000259" key="10">
    <source>
        <dbReference type="PROSITE" id="PS51695"/>
    </source>
</evidence>
<reference evidence="12" key="1">
    <citation type="journal article" date="2014" name="Proc. Natl. Acad. Sci. U.S.A.">
        <title>Extensive sampling of basidiomycete genomes demonstrates inadequacy of the white-rot/brown-rot paradigm for wood decay fungi.</title>
        <authorList>
            <person name="Riley R."/>
            <person name="Salamov A.A."/>
            <person name="Brown D.W."/>
            <person name="Nagy L.G."/>
            <person name="Floudas D."/>
            <person name="Held B.W."/>
            <person name="Levasseur A."/>
            <person name="Lombard V."/>
            <person name="Morin E."/>
            <person name="Otillar R."/>
            <person name="Lindquist E.A."/>
            <person name="Sun H."/>
            <person name="LaButti K.M."/>
            <person name="Schmutz J."/>
            <person name="Jabbour D."/>
            <person name="Luo H."/>
            <person name="Baker S.E."/>
            <person name="Pisabarro A.G."/>
            <person name="Walton J.D."/>
            <person name="Blanchette R.A."/>
            <person name="Henrissat B."/>
            <person name="Martin F."/>
            <person name="Cullen D."/>
            <person name="Hibbett D.S."/>
            <person name="Grigoriev I.V."/>
        </authorList>
    </citation>
    <scope>NUCLEOTIDE SEQUENCE [LARGE SCALE GENOMIC DNA]</scope>
    <source>
        <strain evidence="12">PC15</strain>
    </source>
</reference>
<dbReference type="CDD" id="cd04056">
    <property type="entry name" value="Peptidases_S53"/>
    <property type="match status" value="1"/>
</dbReference>
<dbReference type="PROSITE" id="PS51695">
    <property type="entry name" value="SEDOLISIN"/>
    <property type="match status" value="1"/>
</dbReference>
<keyword evidence="2" id="KW-0645">Protease</keyword>
<dbReference type="InterPro" id="IPR036852">
    <property type="entry name" value="Peptidase_S8/S53_dom_sf"/>
</dbReference>
<comment type="caution">
    <text evidence="8">Lacks conserved residue(s) required for the propagation of feature annotation.</text>
</comment>
<dbReference type="GO" id="GO:0008240">
    <property type="term" value="F:tripeptidyl-peptidase activity"/>
    <property type="evidence" value="ECO:0007669"/>
    <property type="project" value="TreeGrafter"/>
</dbReference>
<evidence type="ECO:0000256" key="4">
    <source>
        <dbReference type="ARBA" id="ARBA00022801"/>
    </source>
</evidence>
<comment type="subcellular location">
    <subcellularLocation>
        <location evidence="1">Secreted</location>
        <location evidence="1">Extracellular space</location>
    </subcellularLocation>
</comment>
<evidence type="ECO:0000256" key="6">
    <source>
        <dbReference type="ARBA" id="ARBA00022837"/>
    </source>
</evidence>
<dbReference type="AlphaFoldDB" id="A0A067P6M9"/>
<evidence type="ECO:0000256" key="7">
    <source>
        <dbReference type="ARBA" id="ARBA00023145"/>
    </source>
</evidence>
<keyword evidence="3 8" id="KW-0479">Metal-binding</keyword>
<feature type="binding site" evidence="8">
    <location>
        <position position="573"/>
    </location>
    <ligand>
        <name>Ca(2+)</name>
        <dbReference type="ChEBI" id="CHEBI:29108"/>
    </ligand>
</feature>
<feature type="chain" id="PRO_5001642896" description="Peptidase S53 domain-containing protein" evidence="9">
    <location>
        <begin position="24"/>
        <end position="612"/>
    </location>
</feature>
<keyword evidence="5" id="KW-0720">Serine protease</keyword>
<dbReference type="GO" id="GO:0005576">
    <property type="term" value="C:extracellular region"/>
    <property type="evidence" value="ECO:0007669"/>
    <property type="project" value="UniProtKB-SubCell"/>
</dbReference>
<evidence type="ECO:0000313" key="12">
    <source>
        <dbReference type="Proteomes" id="UP000027073"/>
    </source>
</evidence>
<feature type="signal peptide" evidence="9">
    <location>
        <begin position="1"/>
        <end position="23"/>
    </location>
</feature>
<feature type="binding site" evidence="8">
    <location>
        <position position="574"/>
    </location>
    <ligand>
        <name>Ca(2+)</name>
        <dbReference type="ChEBI" id="CHEBI:29108"/>
    </ligand>
</feature>
<organism evidence="11 12">
    <name type="scientific">Pleurotus ostreatus (strain PC15)</name>
    <name type="common">Oyster mushroom</name>
    <dbReference type="NCBI Taxonomy" id="1137138"/>
    <lineage>
        <taxon>Eukaryota</taxon>
        <taxon>Fungi</taxon>
        <taxon>Dikarya</taxon>
        <taxon>Basidiomycota</taxon>
        <taxon>Agaricomycotina</taxon>
        <taxon>Agaricomycetes</taxon>
        <taxon>Agaricomycetidae</taxon>
        <taxon>Agaricales</taxon>
        <taxon>Pleurotineae</taxon>
        <taxon>Pleurotaceae</taxon>
        <taxon>Pleurotus</taxon>
    </lineage>
</organism>
<feature type="domain" description="Peptidase S53" evidence="10">
    <location>
        <begin position="218"/>
        <end position="611"/>
    </location>
</feature>
<dbReference type="InterPro" id="IPR015366">
    <property type="entry name" value="S53_propep"/>
</dbReference>
<evidence type="ECO:0000256" key="8">
    <source>
        <dbReference type="PROSITE-ProRule" id="PRU01032"/>
    </source>
</evidence>
<keyword evidence="7" id="KW-0865">Zymogen</keyword>
<gene>
    <name evidence="11" type="ORF">PLEOSDRAFT_1075585</name>
</gene>
<keyword evidence="6 8" id="KW-0106">Calcium</keyword>
<dbReference type="OrthoDB" id="409122at2759"/>
<dbReference type="GO" id="GO:0004252">
    <property type="term" value="F:serine-type endopeptidase activity"/>
    <property type="evidence" value="ECO:0007669"/>
    <property type="project" value="InterPro"/>
</dbReference>
<dbReference type="InParanoid" id="A0A067P6M9"/>
<evidence type="ECO:0000256" key="2">
    <source>
        <dbReference type="ARBA" id="ARBA00022670"/>
    </source>
</evidence>
<name>A0A067P6M9_PLEO1</name>
<feature type="binding site" evidence="8">
    <location>
        <position position="589"/>
    </location>
    <ligand>
        <name>Ca(2+)</name>
        <dbReference type="ChEBI" id="CHEBI:29108"/>
    </ligand>
</feature>
<keyword evidence="9" id="KW-0732">Signal</keyword>
<dbReference type="Gene3D" id="3.40.50.200">
    <property type="entry name" value="Peptidase S8/S53 domain"/>
    <property type="match status" value="1"/>
</dbReference>
<dbReference type="SUPFAM" id="SSF54897">
    <property type="entry name" value="Protease propeptides/inhibitors"/>
    <property type="match status" value="1"/>
</dbReference>
<proteinExistence type="predicted"/>